<organism evidence="2 3">
    <name type="scientific">Kitasatospora paracochleata</name>
    <dbReference type="NCBI Taxonomy" id="58354"/>
    <lineage>
        <taxon>Bacteria</taxon>
        <taxon>Bacillati</taxon>
        <taxon>Actinomycetota</taxon>
        <taxon>Actinomycetes</taxon>
        <taxon>Kitasatosporales</taxon>
        <taxon>Streptomycetaceae</taxon>
        <taxon>Kitasatospora</taxon>
    </lineage>
</organism>
<dbReference type="Proteomes" id="UP001206483">
    <property type="component" value="Unassembled WGS sequence"/>
</dbReference>
<feature type="region of interest" description="Disordered" evidence="1">
    <location>
        <begin position="1"/>
        <end position="48"/>
    </location>
</feature>
<evidence type="ECO:0000313" key="2">
    <source>
        <dbReference type="EMBL" id="MCP2311850.1"/>
    </source>
</evidence>
<protein>
    <submittedName>
        <fullName evidence="2">Uncharacterized protein</fullName>
    </submittedName>
</protein>
<proteinExistence type="predicted"/>
<evidence type="ECO:0000256" key="1">
    <source>
        <dbReference type="SAM" id="MobiDB-lite"/>
    </source>
</evidence>
<dbReference type="EMBL" id="JAMZDX010000004">
    <property type="protein sequence ID" value="MCP2311850.1"/>
    <property type="molecule type" value="Genomic_DNA"/>
</dbReference>
<accession>A0ABT1J343</accession>
<feature type="compositionally biased region" description="Pro residues" evidence="1">
    <location>
        <begin position="23"/>
        <end position="38"/>
    </location>
</feature>
<reference evidence="2 3" key="1">
    <citation type="submission" date="2022-06" db="EMBL/GenBank/DDBJ databases">
        <title>Sequencing the genomes of 1000 actinobacteria strains.</title>
        <authorList>
            <person name="Klenk H.-P."/>
        </authorList>
    </citation>
    <scope>NUCLEOTIDE SEQUENCE [LARGE SCALE GENOMIC DNA]</scope>
    <source>
        <strain evidence="2 3">DSM 41656</strain>
    </source>
</reference>
<keyword evidence="3" id="KW-1185">Reference proteome</keyword>
<sequence length="48" mass="4972">MRRIQHDALDRAIGGDLAAGYGPRPPPSTDPQPDPAAPAPETRQPAAA</sequence>
<name>A0ABT1J343_9ACTN</name>
<gene>
    <name evidence="2" type="ORF">FHR36_005013</name>
</gene>
<comment type="caution">
    <text evidence="2">The sequence shown here is derived from an EMBL/GenBank/DDBJ whole genome shotgun (WGS) entry which is preliminary data.</text>
</comment>
<dbReference type="RefSeq" id="WP_253800409.1">
    <property type="nucleotide sequence ID" value="NZ_JAMZDX010000004.1"/>
</dbReference>
<evidence type="ECO:0000313" key="3">
    <source>
        <dbReference type="Proteomes" id="UP001206483"/>
    </source>
</evidence>
<feature type="compositionally biased region" description="Basic and acidic residues" evidence="1">
    <location>
        <begin position="1"/>
        <end position="10"/>
    </location>
</feature>